<name>A0A9N9JQD1_9GLOM</name>
<evidence type="ECO:0000313" key="1">
    <source>
        <dbReference type="EMBL" id="CAG8792372.1"/>
    </source>
</evidence>
<protein>
    <submittedName>
        <fullName evidence="1">24173_t:CDS:1</fullName>
    </submittedName>
</protein>
<feature type="non-terminal residue" evidence="1">
    <location>
        <position position="1"/>
    </location>
</feature>
<reference evidence="1" key="1">
    <citation type="submission" date="2021-06" db="EMBL/GenBank/DDBJ databases">
        <authorList>
            <person name="Kallberg Y."/>
            <person name="Tangrot J."/>
            <person name="Rosling A."/>
        </authorList>
    </citation>
    <scope>NUCLEOTIDE SEQUENCE</scope>
    <source>
        <strain evidence="1">FL966</strain>
    </source>
</reference>
<organism evidence="1 2">
    <name type="scientific">Cetraspora pellucida</name>
    <dbReference type="NCBI Taxonomy" id="1433469"/>
    <lineage>
        <taxon>Eukaryota</taxon>
        <taxon>Fungi</taxon>
        <taxon>Fungi incertae sedis</taxon>
        <taxon>Mucoromycota</taxon>
        <taxon>Glomeromycotina</taxon>
        <taxon>Glomeromycetes</taxon>
        <taxon>Diversisporales</taxon>
        <taxon>Gigasporaceae</taxon>
        <taxon>Cetraspora</taxon>
    </lineage>
</organism>
<accession>A0A9N9JQD1</accession>
<dbReference type="OrthoDB" id="10532806at2759"/>
<gene>
    <name evidence="1" type="ORF">CPELLU_LOCUS17092</name>
</gene>
<keyword evidence="2" id="KW-1185">Reference proteome</keyword>
<dbReference type="EMBL" id="CAJVQA010027628">
    <property type="protein sequence ID" value="CAG8792372.1"/>
    <property type="molecule type" value="Genomic_DNA"/>
</dbReference>
<dbReference type="AlphaFoldDB" id="A0A9N9JQD1"/>
<evidence type="ECO:0000313" key="2">
    <source>
        <dbReference type="Proteomes" id="UP000789759"/>
    </source>
</evidence>
<dbReference type="Proteomes" id="UP000789759">
    <property type="component" value="Unassembled WGS sequence"/>
</dbReference>
<sequence>HLKSSINVDTFSKIPWDDEISDESSKTVSFAETIAAKFDIKHLKNKNLLMITPPVINLIAEPFIQANPDREPSTINQYATNFFLTAESHKRIDSNKKSSVIKVPKTKLSSAKPYTQTRNQCKLTDLAKDMLINLNASEQSPSVYSNHQNLT</sequence>
<proteinExistence type="predicted"/>
<comment type="caution">
    <text evidence="1">The sequence shown here is derived from an EMBL/GenBank/DDBJ whole genome shotgun (WGS) entry which is preliminary data.</text>
</comment>